<accession>A0A2D1U2Q0</accession>
<dbReference type="OrthoDB" id="1467107at2"/>
<protein>
    <recommendedName>
        <fullName evidence="4">DUF4412 domain-containing protein</fullName>
    </recommendedName>
</protein>
<evidence type="ECO:0000313" key="3">
    <source>
        <dbReference type="Proteomes" id="UP000223749"/>
    </source>
</evidence>
<dbReference type="KEGG" id="pgs:CPT03_05115"/>
<organism evidence="2 3">
    <name type="scientific">Pedobacter ginsengisoli</name>
    <dbReference type="NCBI Taxonomy" id="363852"/>
    <lineage>
        <taxon>Bacteria</taxon>
        <taxon>Pseudomonadati</taxon>
        <taxon>Bacteroidota</taxon>
        <taxon>Sphingobacteriia</taxon>
        <taxon>Sphingobacteriales</taxon>
        <taxon>Sphingobacteriaceae</taxon>
        <taxon>Pedobacter</taxon>
    </lineage>
</organism>
<feature type="chain" id="PRO_5013588323" description="DUF4412 domain-containing protein" evidence="1">
    <location>
        <begin position="24"/>
        <end position="225"/>
    </location>
</feature>
<feature type="signal peptide" evidence="1">
    <location>
        <begin position="1"/>
        <end position="23"/>
    </location>
</feature>
<keyword evidence="3" id="KW-1185">Reference proteome</keyword>
<dbReference type="AlphaFoldDB" id="A0A2D1U2Q0"/>
<evidence type="ECO:0008006" key="4">
    <source>
        <dbReference type="Google" id="ProtNLM"/>
    </source>
</evidence>
<name>A0A2D1U2Q0_9SPHI</name>
<keyword evidence="1" id="KW-0732">Signal</keyword>
<proteinExistence type="predicted"/>
<evidence type="ECO:0000256" key="1">
    <source>
        <dbReference type="SAM" id="SignalP"/>
    </source>
</evidence>
<reference evidence="2 3" key="1">
    <citation type="submission" date="2017-10" db="EMBL/GenBank/DDBJ databases">
        <title>Whole genome of Pedobacter ginsengisoli T01R-27 isolated from tomato rhizosphere.</title>
        <authorList>
            <person name="Weon H.-Y."/>
            <person name="Lee S.A."/>
            <person name="Sang M.K."/>
            <person name="Song J."/>
        </authorList>
    </citation>
    <scope>NUCLEOTIDE SEQUENCE [LARGE SCALE GENOMIC DNA]</scope>
    <source>
        <strain evidence="2 3">T01R-27</strain>
    </source>
</reference>
<evidence type="ECO:0000313" key="2">
    <source>
        <dbReference type="EMBL" id="ATP55887.1"/>
    </source>
</evidence>
<dbReference type="RefSeq" id="WP_099437831.1">
    <property type="nucleotide sequence ID" value="NZ_CP024091.1"/>
</dbReference>
<dbReference type="EMBL" id="CP024091">
    <property type="protein sequence ID" value="ATP55887.1"/>
    <property type="molecule type" value="Genomic_DNA"/>
</dbReference>
<dbReference type="Proteomes" id="UP000223749">
    <property type="component" value="Chromosome"/>
</dbReference>
<sequence>MFKSIKTGVVAALLIGTALYAQAQKKVTEGTLTYGMEYALTDEQQPMAAFLPKETVVKFKNELSTIKMEQGPAMITVIINGVAKNGLLLLDIPIAQKQFAVKMDKAELDKRKEGSPKFLDFKPTGEKQTVGTFNADRYTYKDDKGGAYELWTTTDLELPAGHKEDDFVDIKGTPVKYTVFQNGIKTTMTLKNYKEEKIPEMSLTPPSGYELKTMDELKAMQGGGQ</sequence>
<gene>
    <name evidence="2" type="ORF">CPT03_05115</name>
</gene>